<reference evidence="1" key="2">
    <citation type="submission" date="2020-11" db="EMBL/GenBank/DDBJ databases">
        <authorList>
            <person name="McCartney M.A."/>
            <person name="Auch B."/>
            <person name="Kono T."/>
            <person name="Mallez S."/>
            <person name="Becker A."/>
            <person name="Gohl D.M."/>
            <person name="Silverstein K.A.T."/>
            <person name="Koren S."/>
            <person name="Bechman K.B."/>
            <person name="Herman A."/>
            <person name="Abrahante J.E."/>
            <person name="Garbe J."/>
        </authorList>
    </citation>
    <scope>NUCLEOTIDE SEQUENCE</scope>
    <source>
        <strain evidence="1">Duluth1</strain>
        <tissue evidence="1">Whole animal</tissue>
    </source>
</reference>
<name>A0A9D4MBV1_DREPO</name>
<evidence type="ECO:0000313" key="1">
    <source>
        <dbReference type="EMBL" id="KAH3873768.1"/>
    </source>
</evidence>
<sequence length="76" mass="8678">MKNFVQRRKRVNVCQKLRLTYQTYSVMAAILHHFLRKESSASALVTGLVAVETEIEGLVNRQEVKCDSDKEILLNG</sequence>
<evidence type="ECO:0000313" key="2">
    <source>
        <dbReference type="Proteomes" id="UP000828390"/>
    </source>
</evidence>
<reference evidence="1" key="1">
    <citation type="journal article" date="2019" name="bioRxiv">
        <title>The Genome of the Zebra Mussel, Dreissena polymorpha: A Resource for Invasive Species Research.</title>
        <authorList>
            <person name="McCartney M.A."/>
            <person name="Auch B."/>
            <person name="Kono T."/>
            <person name="Mallez S."/>
            <person name="Zhang Y."/>
            <person name="Obille A."/>
            <person name="Becker A."/>
            <person name="Abrahante J.E."/>
            <person name="Garbe J."/>
            <person name="Badalamenti J.P."/>
            <person name="Herman A."/>
            <person name="Mangelson H."/>
            <person name="Liachko I."/>
            <person name="Sullivan S."/>
            <person name="Sone E.D."/>
            <person name="Koren S."/>
            <person name="Silverstein K.A.T."/>
            <person name="Beckman K.B."/>
            <person name="Gohl D.M."/>
        </authorList>
    </citation>
    <scope>NUCLEOTIDE SEQUENCE</scope>
    <source>
        <strain evidence="1">Duluth1</strain>
        <tissue evidence="1">Whole animal</tissue>
    </source>
</reference>
<protein>
    <submittedName>
        <fullName evidence="1">Uncharacterized protein</fullName>
    </submittedName>
</protein>
<organism evidence="1 2">
    <name type="scientific">Dreissena polymorpha</name>
    <name type="common">Zebra mussel</name>
    <name type="synonym">Mytilus polymorpha</name>
    <dbReference type="NCBI Taxonomy" id="45954"/>
    <lineage>
        <taxon>Eukaryota</taxon>
        <taxon>Metazoa</taxon>
        <taxon>Spiralia</taxon>
        <taxon>Lophotrochozoa</taxon>
        <taxon>Mollusca</taxon>
        <taxon>Bivalvia</taxon>
        <taxon>Autobranchia</taxon>
        <taxon>Heteroconchia</taxon>
        <taxon>Euheterodonta</taxon>
        <taxon>Imparidentia</taxon>
        <taxon>Neoheterodontei</taxon>
        <taxon>Myida</taxon>
        <taxon>Dreissenoidea</taxon>
        <taxon>Dreissenidae</taxon>
        <taxon>Dreissena</taxon>
    </lineage>
</organism>
<gene>
    <name evidence="1" type="ORF">DPMN_037005</name>
</gene>
<dbReference type="EMBL" id="JAIWYP010000002">
    <property type="protein sequence ID" value="KAH3873768.1"/>
    <property type="molecule type" value="Genomic_DNA"/>
</dbReference>
<dbReference type="Proteomes" id="UP000828390">
    <property type="component" value="Unassembled WGS sequence"/>
</dbReference>
<comment type="caution">
    <text evidence="1">The sequence shown here is derived from an EMBL/GenBank/DDBJ whole genome shotgun (WGS) entry which is preliminary data.</text>
</comment>
<accession>A0A9D4MBV1</accession>
<dbReference type="AlphaFoldDB" id="A0A9D4MBV1"/>
<proteinExistence type="predicted"/>
<keyword evidence="2" id="KW-1185">Reference proteome</keyword>